<dbReference type="AlphaFoldDB" id="A0A250KM54"/>
<proteinExistence type="predicted"/>
<evidence type="ECO:0000313" key="2">
    <source>
        <dbReference type="Proteomes" id="UP000266313"/>
    </source>
</evidence>
<dbReference type="RefSeq" id="WP_119628402.1">
    <property type="nucleotide sequence ID" value="NZ_AP017928.1"/>
</dbReference>
<gene>
    <name evidence="1" type="ORF">sS8_0679</name>
</gene>
<name>A0A250KM54_9GAMM</name>
<organism evidence="1 2">
    <name type="scientific">Methylocaldum marinum</name>
    <dbReference type="NCBI Taxonomy" id="1432792"/>
    <lineage>
        <taxon>Bacteria</taxon>
        <taxon>Pseudomonadati</taxon>
        <taxon>Pseudomonadota</taxon>
        <taxon>Gammaproteobacteria</taxon>
        <taxon>Methylococcales</taxon>
        <taxon>Methylococcaceae</taxon>
        <taxon>Methylocaldum</taxon>
    </lineage>
</organism>
<reference evidence="1 2" key="1">
    <citation type="submission" date="2016-12" db="EMBL/GenBank/DDBJ databases">
        <title>Genome sequencing of Methylocaldum marinum.</title>
        <authorList>
            <person name="Takeuchi M."/>
            <person name="Kamagata Y."/>
            <person name="Hiraoka S."/>
            <person name="Oshima K."/>
            <person name="Hattori M."/>
            <person name="Iwasaki W."/>
        </authorList>
    </citation>
    <scope>NUCLEOTIDE SEQUENCE [LARGE SCALE GENOMIC DNA]</scope>
    <source>
        <strain evidence="1 2">S8</strain>
    </source>
</reference>
<accession>A0A250KM54</accession>
<keyword evidence="2" id="KW-1185">Reference proteome</keyword>
<evidence type="ECO:0008006" key="3">
    <source>
        <dbReference type="Google" id="ProtNLM"/>
    </source>
</evidence>
<dbReference type="OrthoDB" id="7355818at2"/>
<sequence>MPTPKEFLEDVIRPTLMGINKHSIVAEQLLLGTAIQESRLKYLNQLGGGPALGYFQMEPNTHDDIWKNYLAYRNHLAAKVCAVGEISTTNLPDSTILASNHRYAAAMARVHYLRVPATLPLAGDINAIAGYWKQHYNTYGGKGTIDEFVINWQKAGAGALF</sequence>
<dbReference type="EMBL" id="AP017928">
    <property type="protein sequence ID" value="BBA32644.1"/>
    <property type="molecule type" value="Genomic_DNA"/>
</dbReference>
<dbReference type="Proteomes" id="UP000266313">
    <property type="component" value="Chromosome"/>
</dbReference>
<dbReference type="KEGG" id="mmai:sS8_0679"/>
<protein>
    <recommendedName>
        <fullName evidence="3">Endolysin</fullName>
    </recommendedName>
</protein>
<evidence type="ECO:0000313" key="1">
    <source>
        <dbReference type="EMBL" id="BBA32644.1"/>
    </source>
</evidence>